<reference evidence="3 4" key="1">
    <citation type="journal article" date="2016" name="Proc. Natl. Acad. Sci. U.S.A.">
        <title>Lipid metabolic changes in an early divergent fungus govern the establishment of a mutualistic symbiosis with endobacteria.</title>
        <authorList>
            <person name="Lastovetsky O.A."/>
            <person name="Gaspar M.L."/>
            <person name="Mondo S.J."/>
            <person name="LaButti K.M."/>
            <person name="Sandor L."/>
            <person name="Grigoriev I.V."/>
            <person name="Henry S.A."/>
            <person name="Pawlowska T.E."/>
        </authorList>
    </citation>
    <scope>NUCLEOTIDE SEQUENCE [LARGE SCALE GENOMIC DNA]</scope>
    <source>
        <strain evidence="3 4">ATCC 11559</strain>
    </source>
</reference>
<dbReference type="OMA" id="WHTNNSS"/>
<dbReference type="Gene3D" id="2.60.40.640">
    <property type="match status" value="2"/>
</dbReference>
<evidence type="ECO:0000313" key="4">
    <source>
        <dbReference type="Proteomes" id="UP000242381"/>
    </source>
</evidence>
<dbReference type="InterPro" id="IPR011021">
    <property type="entry name" value="Arrestin-like_N"/>
</dbReference>
<dbReference type="PANTHER" id="PTHR11188">
    <property type="entry name" value="ARRESTIN DOMAIN CONTAINING PROTEIN"/>
    <property type="match status" value="1"/>
</dbReference>
<feature type="domain" description="Arrestin C-terminal-like" evidence="2">
    <location>
        <begin position="164"/>
        <end position="300"/>
    </location>
</feature>
<dbReference type="GO" id="GO:0015031">
    <property type="term" value="P:protein transport"/>
    <property type="evidence" value="ECO:0007669"/>
    <property type="project" value="TreeGrafter"/>
</dbReference>
<dbReference type="Pfam" id="PF02752">
    <property type="entry name" value="Arrestin_C"/>
    <property type="match status" value="1"/>
</dbReference>
<accession>A0A1X0RQU5</accession>
<protein>
    <recommendedName>
        <fullName evidence="2">Arrestin C-terminal-like domain-containing protein</fullName>
    </recommendedName>
</protein>
<proteinExistence type="predicted"/>
<gene>
    <name evidence="3" type="ORF">BCV71DRAFT_293592</name>
</gene>
<dbReference type="GO" id="GO:0005737">
    <property type="term" value="C:cytoplasm"/>
    <property type="evidence" value="ECO:0007669"/>
    <property type="project" value="TreeGrafter"/>
</dbReference>
<dbReference type="InterPro" id="IPR014752">
    <property type="entry name" value="Arrestin-like_C"/>
</dbReference>
<feature type="compositionally biased region" description="Polar residues" evidence="1">
    <location>
        <begin position="439"/>
        <end position="450"/>
    </location>
</feature>
<dbReference type="SMART" id="SM01017">
    <property type="entry name" value="Arrestin_C"/>
    <property type="match status" value="1"/>
</dbReference>
<name>A0A1X0RQU5_RHIZD</name>
<dbReference type="AlphaFoldDB" id="A0A1X0RQU5"/>
<sequence>MLKKNSNNKTIHIQLLEEKFYFPGETIKGNVVVHPNSPTKVNWIQLKFNGKVCLHLKEKEIIPLFEDIKSIHTSKQKITTLDASEHTFPFEFQIPNHLNLPSSMQFGKKCYIRYTISALLHRPMIPESLCPKTEYHISILEHIDIQQSQFTVPYEKIQHVIITKDKRSIVKAFIPRIGFTRGDIIPLQVNIHHFTSFQRKKCIKVELIRTLEIRTIRHSVTKETVLKSTDYDINIDFALQQLLNCQVLVPTSTPPSIRYKDKLLRFHYKIKLSISYTDKVNCSIDLPIVIGTWPRASIPIDDEEEEENDDLSSLDIESLRTIDGIRNSVISDVGRSNSVKSYNSISSWNSWENRTAITTLSSPASLSQHSLTSNNNSINYSTYHHNIHNDNNNNNNNNIINNNYSMYNNSINNRYSMPRFVEEVPTHVLTPIITPPPSLSHSQQSEQPYGSSSSTDDSDEEDDLLSIIKKKKKKEQKELRKKMNQLQVN</sequence>
<dbReference type="Proteomes" id="UP000242381">
    <property type="component" value="Unassembled WGS sequence"/>
</dbReference>
<dbReference type="EMBL" id="KV921472">
    <property type="protein sequence ID" value="ORE14436.1"/>
    <property type="molecule type" value="Genomic_DNA"/>
</dbReference>
<evidence type="ECO:0000256" key="1">
    <source>
        <dbReference type="SAM" id="MobiDB-lite"/>
    </source>
</evidence>
<dbReference type="InterPro" id="IPR011022">
    <property type="entry name" value="Arrestin_C-like"/>
</dbReference>
<dbReference type="InterPro" id="IPR050357">
    <property type="entry name" value="Arrestin_domain-protein"/>
</dbReference>
<feature type="region of interest" description="Disordered" evidence="1">
    <location>
        <begin position="431"/>
        <end position="465"/>
    </location>
</feature>
<organism evidence="3 4">
    <name type="scientific">Rhizopus microsporus</name>
    <dbReference type="NCBI Taxonomy" id="58291"/>
    <lineage>
        <taxon>Eukaryota</taxon>
        <taxon>Fungi</taxon>
        <taxon>Fungi incertae sedis</taxon>
        <taxon>Mucoromycota</taxon>
        <taxon>Mucoromycotina</taxon>
        <taxon>Mucoromycetes</taxon>
        <taxon>Mucorales</taxon>
        <taxon>Mucorineae</taxon>
        <taxon>Rhizopodaceae</taxon>
        <taxon>Rhizopus</taxon>
    </lineage>
</organism>
<dbReference type="PANTHER" id="PTHR11188:SF17">
    <property type="entry name" value="FI21816P1"/>
    <property type="match status" value="1"/>
</dbReference>
<evidence type="ECO:0000259" key="2">
    <source>
        <dbReference type="SMART" id="SM01017"/>
    </source>
</evidence>
<dbReference type="Pfam" id="PF00339">
    <property type="entry name" value="Arrestin_N"/>
    <property type="match status" value="1"/>
</dbReference>
<dbReference type="VEuPathDB" id="FungiDB:BCV72DRAFT_307437"/>
<dbReference type="SUPFAM" id="SSF81296">
    <property type="entry name" value="E set domains"/>
    <property type="match status" value="2"/>
</dbReference>
<evidence type="ECO:0000313" key="3">
    <source>
        <dbReference type="EMBL" id="ORE14436.1"/>
    </source>
</evidence>
<dbReference type="InterPro" id="IPR014756">
    <property type="entry name" value="Ig_E-set"/>
</dbReference>